<protein>
    <submittedName>
        <fullName evidence="2">Transcription elongation factor GreA</fullName>
    </submittedName>
</protein>
<evidence type="ECO:0000313" key="2">
    <source>
        <dbReference type="EMBL" id="CAA9481005.1"/>
    </source>
</evidence>
<organism evidence="2">
    <name type="scientific">uncultured Solirubrobacteraceae bacterium</name>
    <dbReference type="NCBI Taxonomy" id="1162706"/>
    <lineage>
        <taxon>Bacteria</taxon>
        <taxon>Bacillati</taxon>
        <taxon>Actinomycetota</taxon>
        <taxon>Thermoleophilia</taxon>
        <taxon>Solirubrobacterales</taxon>
        <taxon>Solirubrobacteraceae</taxon>
        <taxon>environmental samples</taxon>
    </lineage>
</organism>
<feature type="compositionally biased region" description="Basic and acidic residues" evidence="1">
    <location>
        <begin position="91"/>
        <end position="103"/>
    </location>
</feature>
<dbReference type="GO" id="GO:0003746">
    <property type="term" value="F:translation elongation factor activity"/>
    <property type="evidence" value="ECO:0007669"/>
    <property type="project" value="UniProtKB-KW"/>
</dbReference>
<gene>
    <name evidence="2" type="ORF">AVDCRST_MAG13-1168</name>
</gene>
<keyword evidence="2" id="KW-0251">Elongation factor</keyword>
<reference evidence="2" key="1">
    <citation type="submission" date="2020-02" db="EMBL/GenBank/DDBJ databases">
        <authorList>
            <person name="Meier V. D."/>
        </authorList>
    </citation>
    <scope>NUCLEOTIDE SEQUENCE</scope>
    <source>
        <strain evidence="2">AVDCRST_MAG13</strain>
    </source>
</reference>
<sequence length="160" mass="16423">GGRGTDGGRGDHRGGPQGAARRAPGARGRRPRGDRAAHLRRPRDGRPQGERRVPHRQGGPGPPGDEDPAPPAAAALRGGRRGLHGPGRGGLRRDGARHGRGDGPRGLLHARGPDGGRPQAGQAVGRVAHGPGAHGRARRLHGRGPGAARDPAPADRPHRL</sequence>
<feature type="compositionally biased region" description="Basic and acidic residues" evidence="1">
    <location>
        <begin position="1"/>
        <end position="14"/>
    </location>
</feature>
<feature type="compositionally biased region" description="Basic and acidic residues" evidence="1">
    <location>
        <begin position="31"/>
        <end position="52"/>
    </location>
</feature>
<dbReference type="EMBL" id="CADCVO010000179">
    <property type="protein sequence ID" value="CAA9481005.1"/>
    <property type="molecule type" value="Genomic_DNA"/>
</dbReference>
<name>A0A6J4RZF3_9ACTN</name>
<keyword evidence="2" id="KW-0648">Protein biosynthesis</keyword>
<dbReference type="AlphaFoldDB" id="A0A6J4RZF3"/>
<feature type="non-terminal residue" evidence="2">
    <location>
        <position position="1"/>
    </location>
</feature>
<accession>A0A6J4RZF3</accession>
<proteinExistence type="predicted"/>
<feature type="region of interest" description="Disordered" evidence="1">
    <location>
        <begin position="1"/>
        <end position="160"/>
    </location>
</feature>
<feature type="non-terminal residue" evidence="2">
    <location>
        <position position="160"/>
    </location>
</feature>
<evidence type="ECO:0000256" key="1">
    <source>
        <dbReference type="SAM" id="MobiDB-lite"/>
    </source>
</evidence>